<feature type="region of interest" description="Disordered" evidence="1">
    <location>
        <begin position="271"/>
        <end position="314"/>
    </location>
</feature>
<feature type="region of interest" description="Disordered" evidence="1">
    <location>
        <begin position="471"/>
        <end position="493"/>
    </location>
</feature>
<dbReference type="Proteomes" id="UP000256913">
    <property type="component" value="Unassembled WGS sequence"/>
</dbReference>
<evidence type="ECO:0000256" key="2">
    <source>
        <dbReference type="SAM" id="Phobius"/>
    </source>
</evidence>
<organism evidence="4 5">
    <name type="scientific">Asanoa ferruginea</name>
    <dbReference type="NCBI Taxonomy" id="53367"/>
    <lineage>
        <taxon>Bacteria</taxon>
        <taxon>Bacillati</taxon>
        <taxon>Actinomycetota</taxon>
        <taxon>Actinomycetes</taxon>
        <taxon>Micromonosporales</taxon>
        <taxon>Micromonosporaceae</taxon>
        <taxon>Asanoa</taxon>
    </lineage>
</organism>
<proteinExistence type="predicted"/>
<evidence type="ECO:0000313" key="5">
    <source>
        <dbReference type="Proteomes" id="UP000256913"/>
    </source>
</evidence>
<feature type="signal peptide" evidence="3">
    <location>
        <begin position="1"/>
        <end position="26"/>
    </location>
</feature>
<keyword evidence="2" id="KW-1133">Transmembrane helix</keyword>
<feature type="chain" id="PRO_5017812130" evidence="3">
    <location>
        <begin position="27"/>
        <end position="831"/>
    </location>
</feature>
<reference evidence="4 5" key="1">
    <citation type="submission" date="2018-08" db="EMBL/GenBank/DDBJ databases">
        <title>Sequencing the genomes of 1000 actinobacteria strains.</title>
        <authorList>
            <person name="Klenk H.-P."/>
        </authorList>
    </citation>
    <scope>NUCLEOTIDE SEQUENCE [LARGE SCALE GENOMIC DNA]</scope>
    <source>
        <strain evidence="4 5">DSM 44099</strain>
    </source>
</reference>
<evidence type="ECO:0000313" key="4">
    <source>
        <dbReference type="EMBL" id="REF95012.1"/>
    </source>
</evidence>
<dbReference type="RefSeq" id="WP_116066763.1">
    <property type="nucleotide sequence ID" value="NZ_BONB01000018.1"/>
</dbReference>
<keyword evidence="3" id="KW-0732">Signal</keyword>
<evidence type="ECO:0000256" key="1">
    <source>
        <dbReference type="SAM" id="MobiDB-lite"/>
    </source>
</evidence>
<keyword evidence="2" id="KW-0812">Transmembrane</keyword>
<accession>A0A3D9ZEX5</accession>
<name>A0A3D9ZEX5_9ACTN</name>
<dbReference type="EMBL" id="QUMQ01000001">
    <property type="protein sequence ID" value="REF95012.1"/>
    <property type="molecule type" value="Genomic_DNA"/>
</dbReference>
<dbReference type="AlphaFoldDB" id="A0A3D9ZEX5"/>
<feature type="transmembrane region" description="Helical" evidence="2">
    <location>
        <begin position="516"/>
        <end position="535"/>
    </location>
</feature>
<feature type="compositionally biased region" description="Low complexity" evidence="1">
    <location>
        <begin position="480"/>
        <end position="493"/>
    </location>
</feature>
<feature type="region of interest" description="Disordered" evidence="1">
    <location>
        <begin position="378"/>
        <end position="451"/>
    </location>
</feature>
<keyword evidence="2" id="KW-0472">Membrane</keyword>
<protein>
    <submittedName>
        <fullName evidence="4">Uncharacterized protein</fullName>
    </submittedName>
</protein>
<feature type="transmembrane region" description="Helical" evidence="2">
    <location>
        <begin position="211"/>
        <end position="233"/>
    </location>
</feature>
<sequence>MNGRFWAVPLGVVAGALLFAPTPAAAAPDACAITGYSAPAPDAAAALALERPEVAPAGTPLHHGATWLIPRGKTPVVVIRGGTLGDGSRADIVVAGVARHMTTGGTRDALYAVADSGFGTVTREAGVDLRIGSCVARFTVVADRPIYQTGAGILGGAALLIGVVGAVLLLRWRRVRIVWRGLLAAPFAVVAGIGEAALLHESGAASPFDRWIWFVPVGSFVLLLVAMLWLGLVQKGRRSVAVSAPSLGPAAAAPAPEAAAVTRPLDALPSTDAAATQATMPGETPPAAETLATQAASRPPNSAREADTAAAQAASPLPNPALEADTAAAQAASPLPNPALEADTAATQPPSPPPNPALEAEVAATQGANLFPNAAVEPETAAQAASPSNAALEAEMAATQAASTPSNAAPEAQTAAAQGAIPRDALPAAGAAPAEPTIPRQAAPAADAAPTPAAIPRDALASADLIATPTASPAETQPSADAAPTQATNPPAAYPAPGLVVPVPAGEPASKRRAGAFVPVVAVVVLLAAAFAVAWPRQPAAAVQAETVDPAAARIVFTSVWSEGRAGRFDRFEQPATIFVSGLLESYSGLRTNEITNLEVGLPRGQNGYPAYFVATARSAMGDGRTGFIYALMTRDGPTAPWTMRDFRMSTAESYSVRPKMSDGYLAPLPPVADLAFDPATSAQRFADWVNRSAKAGKVVSDEVLALDGIGDDGITDIATKFAGARGPSVYRAYTVTPGEVRPELVPLVDGTVQVSFAVDVRIEVFNNNRPAPRSCATSWLLLNDTDRTHYQTLTLQRRKHPVVAVPLKGGAKAILKDNVEREISATGKRC</sequence>
<feature type="transmembrane region" description="Helical" evidence="2">
    <location>
        <begin position="177"/>
        <end position="199"/>
    </location>
</feature>
<feature type="transmembrane region" description="Helical" evidence="2">
    <location>
        <begin position="146"/>
        <end position="170"/>
    </location>
</feature>
<feature type="compositionally biased region" description="Polar residues" evidence="1">
    <location>
        <begin position="291"/>
        <end position="300"/>
    </location>
</feature>
<feature type="region of interest" description="Disordered" evidence="1">
    <location>
        <begin position="337"/>
        <end position="358"/>
    </location>
</feature>
<comment type="caution">
    <text evidence="4">The sequence shown here is derived from an EMBL/GenBank/DDBJ whole genome shotgun (WGS) entry which is preliminary data.</text>
</comment>
<gene>
    <name evidence="4" type="ORF">DFJ67_0959</name>
</gene>
<keyword evidence="5" id="KW-1185">Reference proteome</keyword>
<evidence type="ECO:0000256" key="3">
    <source>
        <dbReference type="SAM" id="SignalP"/>
    </source>
</evidence>